<dbReference type="PATRIC" id="fig|1242966.3.peg.492"/>
<dbReference type="EMBL" id="ANNE01000003">
    <property type="protein sequence ID" value="ERJ23585.1"/>
    <property type="molecule type" value="Genomic_DNA"/>
</dbReference>
<dbReference type="AlphaFoldDB" id="U2F129"/>
<organism evidence="1 2">
    <name type="scientific">Campylobacter concisus UNSW3</name>
    <dbReference type="NCBI Taxonomy" id="1242966"/>
    <lineage>
        <taxon>Bacteria</taxon>
        <taxon>Pseudomonadati</taxon>
        <taxon>Campylobacterota</taxon>
        <taxon>Epsilonproteobacteria</taxon>
        <taxon>Campylobacterales</taxon>
        <taxon>Campylobacteraceae</taxon>
        <taxon>Campylobacter</taxon>
    </lineage>
</organism>
<dbReference type="Proteomes" id="UP000016636">
    <property type="component" value="Unassembled WGS sequence"/>
</dbReference>
<proteinExistence type="predicted"/>
<evidence type="ECO:0000313" key="1">
    <source>
        <dbReference type="EMBL" id="ERJ23585.1"/>
    </source>
</evidence>
<comment type="caution">
    <text evidence="1">The sequence shown here is derived from an EMBL/GenBank/DDBJ whole genome shotgun (WGS) entry which is preliminary data.</text>
</comment>
<accession>U2F129</accession>
<sequence length="38" mass="4518">MTNDLFINLKSARVSSSLNFYFLNFKIIKFLSKLTFKK</sequence>
<evidence type="ECO:0000313" key="2">
    <source>
        <dbReference type="Proteomes" id="UP000016636"/>
    </source>
</evidence>
<name>U2F129_9BACT</name>
<protein>
    <submittedName>
        <fullName evidence="1">Uncharacterized protein</fullName>
    </submittedName>
</protein>
<reference evidence="1 2" key="1">
    <citation type="journal article" date="2013" name="BMC Genomics">
        <title>Comparative genomics of Campylobacter concisus isolates reveals genetic diversity and provides insights into disease association.</title>
        <authorList>
            <person name="Deshpande N.P."/>
            <person name="Kaakoush N.O."/>
            <person name="Wilkins M.R."/>
            <person name="Mitchell H.M."/>
        </authorList>
    </citation>
    <scope>NUCLEOTIDE SEQUENCE [LARGE SCALE GENOMIC DNA]</scope>
    <source>
        <strain evidence="1 2">UNSW3</strain>
    </source>
</reference>
<gene>
    <name evidence="1" type="ORF">UNSW3_960</name>
</gene>